<keyword evidence="16" id="KW-1185">Reference proteome</keyword>
<dbReference type="InterPro" id="IPR050351">
    <property type="entry name" value="BphY/WalK/GraS-like"/>
</dbReference>
<gene>
    <name evidence="14" type="ORF">D5F11_009530</name>
    <name evidence="13" type="ORF">J6TS1_17770</name>
</gene>
<dbReference type="GO" id="GO:0004721">
    <property type="term" value="F:phosphoprotein phosphatase activity"/>
    <property type="evidence" value="ECO:0007669"/>
    <property type="project" value="TreeGrafter"/>
</dbReference>
<evidence type="ECO:0000256" key="7">
    <source>
        <dbReference type="ARBA" id="ARBA00022777"/>
    </source>
</evidence>
<evidence type="ECO:0000313" key="14">
    <source>
        <dbReference type="EMBL" id="RST59943.1"/>
    </source>
</evidence>
<evidence type="ECO:0000256" key="10">
    <source>
        <dbReference type="SAM" id="Phobius"/>
    </source>
</evidence>
<dbReference type="GO" id="GO:0000155">
    <property type="term" value="F:phosphorelay sensor kinase activity"/>
    <property type="evidence" value="ECO:0007669"/>
    <property type="project" value="InterPro"/>
</dbReference>
<dbReference type="OrthoDB" id="368131at2"/>
<dbReference type="SUPFAM" id="SSF55874">
    <property type="entry name" value="ATPase domain of HSP90 chaperone/DNA topoisomerase II/histidine kinase"/>
    <property type="match status" value="1"/>
</dbReference>
<evidence type="ECO:0000313" key="15">
    <source>
        <dbReference type="Proteomes" id="UP000287296"/>
    </source>
</evidence>
<evidence type="ECO:0000256" key="4">
    <source>
        <dbReference type="ARBA" id="ARBA00022553"/>
    </source>
</evidence>
<dbReference type="EMBL" id="QYTW02000007">
    <property type="protein sequence ID" value="RST59943.1"/>
    <property type="molecule type" value="Genomic_DNA"/>
</dbReference>
<dbReference type="InterPro" id="IPR004358">
    <property type="entry name" value="Sig_transdc_His_kin-like_C"/>
</dbReference>
<dbReference type="GO" id="GO:0016036">
    <property type="term" value="P:cellular response to phosphate starvation"/>
    <property type="evidence" value="ECO:0007669"/>
    <property type="project" value="TreeGrafter"/>
</dbReference>
<dbReference type="PANTHER" id="PTHR45453:SF1">
    <property type="entry name" value="PHOSPHATE REGULON SENSOR PROTEIN PHOR"/>
    <property type="match status" value="1"/>
</dbReference>
<dbReference type="GO" id="GO:0005886">
    <property type="term" value="C:plasma membrane"/>
    <property type="evidence" value="ECO:0007669"/>
    <property type="project" value="TreeGrafter"/>
</dbReference>
<evidence type="ECO:0000313" key="13">
    <source>
        <dbReference type="EMBL" id="GIN95907.1"/>
    </source>
</evidence>
<evidence type="ECO:0000313" key="16">
    <source>
        <dbReference type="Proteomes" id="UP000680670"/>
    </source>
</evidence>
<evidence type="ECO:0000259" key="11">
    <source>
        <dbReference type="PROSITE" id="PS50109"/>
    </source>
</evidence>
<dbReference type="SMART" id="SM00388">
    <property type="entry name" value="HisKA"/>
    <property type="match status" value="1"/>
</dbReference>
<keyword evidence="6" id="KW-0547">Nucleotide-binding</keyword>
<keyword evidence="10" id="KW-0812">Transmembrane</keyword>
<accession>A0A429XA00</accession>
<keyword evidence="7 14" id="KW-0418">Kinase</keyword>
<sequence>MKKKLFLHFLGVFFLVIIVSFFTVFTTSILFYTFSTIIAEKVLDTEIGSNVIWAVVTAFIPIIISIILFGLFYVKKISEPFFYFSTWLHQLAKGDHTVPIPHNNRNKKMILFPLFNEIYSNLKSLTYKLEENKVERETLDRRRSEWTAGITHDLKTPLSYIQGYTNMIIEQPEQYNKEEILDSMKIMHEKSVHIKELIDELHLTLQLDQRKYSINKTKSNIIPVIELIVLEFQQLPDISHHEIIFESNVTNYECSFEPRAMKRIISNLIMNAIIHNPEKTKVVISCFYNELKNEFFIKIKDDGKGMNEEEQKNMFNRYYRGTTTENTSGTGLGLAITKQLVELHEAELLVESEVGKGTEISIFF</sequence>
<dbReference type="EC" id="2.7.13.3" evidence="3"/>
<dbReference type="InterPro" id="IPR036890">
    <property type="entry name" value="HATPase_C_sf"/>
</dbReference>
<dbReference type="Proteomes" id="UP000680670">
    <property type="component" value="Unassembled WGS sequence"/>
</dbReference>
<dbReference type="InterPro" id="IPR005467">
    <property type="entry name" value="His_kinase_dom"/>
</dbReference>
<dbReference type="CDD" id="cd00075">
    <property type="entry name" value="HATPase"/>
    <property type="match status" value="1"/>
</dbReference>
<reference evidence="13 16" key="2">
    <citation type="submission" date="2021-03" db="EMBL/GenBank/DDBJ databases">
        <title>Antimicrobial resistance genes in bacteria isolated from Japanese honey, and their potential for conferring macrolide and lincosamide resistance in the American foulbrood pathogen Paenibacillus larvae.</title>
        <authorList>
            <person name="Okamoto M."/>
            <person name="Kumagai M."/>
            <person name="Kanamori H."/>
            <person name="Takamatsu D."/>
        </authorList>
    </citation>
    <scope>NUCLEOTIDE SEQUENCE [LARGE SCALE GENOMIC DNA]</scope>
    <source>
        <strain evidence="13 16">J6TS1</strain>
    </source>
</reference>
<evidence type="ECO:0000256" key="5">
    <source>
        <dbReference type="ARBA" id="ARBA00022679"/>
    </source>
</evidence>
<keyword evidence="4" id="KW-0597">Phosphoprotein</keyword>
<protein>
    <recommendedName>
        <fullName evidence="3">histidine kinase</fullName>
        <ecNumber evidence="3">2.7.13.3</ecNumber>
    </recommendedName>
</protein>
<dbReference type="Pfam" id="PF02518">
    <property type="entry name" value="HATPase_c"/>
    <property type="match status" value="1"/>
</dbReference>
<dbReference type="CDD" id="cd00082">
    <property type="entry name" value="HisKA"/>
    <property type="match status" value="1"/>
</dbReference>
<dbReference type="GO" id="GO:0005524">
    <property type="term" value="F:ATP binding"/>
    <property type="evidence" value="ECO:0007669"/>
    <property type="project" value="UniProtKB-KW"/>
</dbReference>
<evidence type="ECO:0000256" key="6">
    <source>
        <dbReference type="ARBA" id="ARBA00022741"/>
    </source>
</evidence>
<evidence type="ECO:0000259" key="12">
    <source>
        <dbReference type="PROSITE" id="PS50999"/>
    </source>
</evidence>
<keyword evidence="10" id="KW-0472">Membrane</keyword>
<dbReference type="Proteomes" id="UP000287296">
    <property type="component" value="Unassembled WGS sequence"/>
</dbReference>
<keyword evidence="8" id="KW-0067">ATP-binding</keyword>
<feature type="domain" description="Cytochrome oxidase subunit II transmembrane region profile" evidence="12">
    <location>
        <begin position="1"/>
        <end position="79"/>
    </location>
</feature>
<evidence type="ECO:0000256" key="1">
    <source>
        <dbReference type="ARBA" id="ARBA00000085"/>
    </source>
</evidence>
<evidence type="ECO:0000256" key="8">
    <source>
        <dbReference type="ARBA" id="ARBA00022840"/>
    </source>
</evidence>
<dbReference type="PRINTS" id="PR00344">
    <property type="entry name" value="BCTRLSENSOR"/>
</dbReference>
<dbReference type="Gene3D" id="3.30.565.10">
    <property type="entry name" value="Histidine kinase-like ATPase, C-terminal domain"/>
    <property type="match status" value="1"/>
</dbReference>
<dbReference type="Gene3D" id="1.10.287.130">
    <property type="match status" value="1"/>
</dbReference>
<comment type="subcellular location">
    <subcellularLocation>
        <location evidence="2">Membrane</location>
        <topology evidence="2">Multi-pass membrane protein</topology>
    </subcellularLocation>
</comment>
<dbReference type="RefSeq" id="WP_126646543.1">
    <property type="nucleotide sequence ID" value="NZ_BORI01000027.1"/>
</dbReference>
<evidence type="ECO:0000256" key="9">
    <source>
        <dbReference type="ARBA" id="ARBA00023012"/>
    </source>
</evidence>
<keyword evidence="5" id="KW-0808">Transferase</keyword>
<dbReference type="InterPro" id="IPR003661">
    <property type="entry name" value="HisK_dim/P_dom"/>
</dbReference>
<dbReference type="PANTHER" id="PTHR45453">
    <property type="entry name" value="PHOSPHATE REGULON SENSOR PROTEIN PHOR"/>
    <property type="match status" value="1"/>
</dbReference>
<keyword evidence="9" id="KW-0902">Two-component regulatory system</keyword>
<dbReference type="PROSITE" id="PS50999">
    <property type="entry name" value="COX2_TM"/>
    <property type="match status" value="1"/>
</dbReference>
<dbReference type="PROSITE" id="PS50109">
    <property type="entry name" value="HIS_KIN"/>
    <property type="match status" value="1"/>
</dbReference>
<feature type="transmembrane region" description="Helical" evidence="10">
    <location>
        <begin position="7"/>
        <end position="31"/>
    </location>
</feature>
<comment type="catalytic activity">
    <reaction evidence="1">
        <text>ATP + protein L-histidine = ADP + protein N-phospho-L-histidine.</text>
        <dbReference type="EC" id="2.7.13.3"/>
    </reaction>
</comment>
<name>A0A429XA00_SIMTE</name>
<dbReference type="GO" id="GO:0022900">
    <property type="term" value="P:electron transport chain"/>
    <property type="evidence" value="ECO:0007669"/>
    <property type="project" value="InterPro"/>
</dbReference>
<feature type="domain" description="Histidine kinase" evidence="11">
    <location>
        <begin position="149"/>
        <end position="364"/>
    </location>
</feature>
<reference evidence="14 15" key="1">
    <citation type="submission" date="2018-12" db="EMBL/GenBank/DDBJ databases">
        <authorList>
            <person name="Sun L."/>
            <person name="Chen Z."/>
        </authorList>
    </citation>
    <scope>NUCLEOTIDE SEQUENCE [LARGE SCALE GENOMIC DNA]</scope>
    <source>
        <strain evidence="14 15">LMG 29736</strain>
    </source>
</reference>
<comment type="caution">
    <text evidence="14">The sequence shown here is derived from an EMBL/GenBank/DDBJ whole genome shotgun (WGS) entry which is preliminary data.</text>
</comment>
<dbReference type="EMBL" id="BORJ01000004">
    <property type="protein sequence ID" value="GIN95907.1"/>
    <property type="molecule type" value="Genomic_DNA"/>
</dbReference>
<dbReference type="InterPro" id="IPR003594">
    <property type="entry name" value="HATPase_dom"/>
</dbReference>
<evidence type="ECO:0000256" key="2">
    <source>
        <dbReference type="ARBA" id="ARBA00004141"/>
    </source>
</evidence>
<dbReference type="Pfam" id="PF00512">
    <property type="entry name" value="HisKA"/>
    <property type="match status" value="1"/>
</dbReference>
<organism evidence="14 15">
    <name type="scientific">Siminovitchia terrae</name>
    <name type="common">Bacillus terrae</name>
    <dbReference type="NCBI Taxonomy" id="1914933"/>
    <lineage>
        <taxon>Bacteria</taxon>
        <taxon>Bacillati</taxon>
        <taxon>Bacillota</taxon>
        <taxon>Bacilli</taxon>
        <taxon>Bacillales</taxon>
        <taxon>Bacillaceae</taxon>
        <taxon>Siminovitchia</taxon>
    </lineage>
</organism>
<dbReference type="SUPFAM" id="SSF47384">
    <property type="entry name" value="Homodimeric domain of signal transducing histidine kinase"/>
    <property type="match status" value="1"/>
</dbReference>
<evidence type="ECO:0000256" key="3">
    <source>
        <dbReference type="ARBA" id="ARBA00012438"/>
    </source>
</evidence>
<dbReference type="AlphaFoldDB" id="A0A429XA00"/>
<proteinExistence type="predicted"/>
<keyword evidence="10" id="KW-1133">Transmembrane helix</keyword>
<dbReference type="InterPro" id="IPR036097">
    <property type="entry name" value="HisK_dim/P_sf"/>
</dbReference>
<dbReference type="SMART" id="SM00387">
    <property type="entry name" value="HATPase_c"/>
    <property type="match status" value="1"/>
</dbReference>
<feature type="transmembrane region" description="Helical" evidence="10">
    <location>
        <begin position="51"/>
        <end position="74"/>
    </location>
</feature>
<dbReference type="InterPro" id="IPR011759">
    <property type="entry name" value="Cyt_c_oxidase_su2_TM_dom"/>
</dbReference>